<comment type="caution">
    <text evidence="2">The sequence shown here is derived from an EMBL/GenBank/DDBJ whole genome shotgun (WGS) entry which is preliminary data.</text>
</comment>
<keyword evidence="1" id="KW-0812">Transmembrane</keyword>
<protein>
    <submittedName>
        <fullName evidence="2">DUF3099 domain-containing protein</fullName>
    </submittedName>
</protein>
<dbReference type="AlphaFoldDB" id="A0A544YL47"/>
<keyword evidence="1" id="KW-1133">Transmembrane helix</keyword>
<organism evidence="2 3">
    <name type="scientific">Microbispora hainanensis</name>
    <dbReference type="NCBI Taxonomy" id="568844"/>
    <lineage>
        <taxon>Bacteria</taxon>
        <taxon>Bacillati</taxon>
        <taxon>Actinomycetota</taxon>
        <taxon>Actinomycetes</taxon>
        <taxon>Streptosporangiales</taxon>
        <taxon>Streptosporangiaceae</taxon>
        <taxon>Microbispora</taxon>
    </lineage>
</organism>
<accession>A0A544YL47</accession>
<dbReference type="EMBL" id="VIRM01000045">
    <property type="protein sequence ID" value="TQS17493.1"/>
    <property type="molecule type" value="Genomic_DNA"/>
</dbReference>
<feature type="transmembrane region" description="Helical" evidence="1">
    <location>
        <begin position="7"/>
        <end position="26"/>
    </location>
</feature>
<name>A0A544YL47_9ACTN</name>
<dbReference type="InterPro" id="IPR021449">
    <property type="entry name" value="DUF3099"/>
</dbReference>
<proteinExistence type="predicted"/>
<dbReference type="Proteomes" id="UP000316541">
    <property type="component" value="Unassembled WGS sequence"/>
</dbReference>
<evidence type="ECO:0000313" key="2">
    <source>
        <dbReference type="EMBL" id="TQS17493.1"/>
    </source>
</evidence>
<reference evidence="2 3" key="1">
    <citation type="submission" date="2019-07" db="EMBL/GenBank/DDBJ databases">
        <title>Microbispora hainanensis DSM 45428.</title>
        <authorList>
            <person name="Thawai C."/>
        </authorList>
    </citation>
    <scope>NUCLEOTIDE SEQUENCE [LARGE SCALE GENOMIC DNA]</scope>
    <source>
        <strain evidence="2 3">DSM 45428</strain>
    </source>
</reference>
<feature type="transmembrane region" description="Helical" evidence="1">
    <location>
        <begin position="32"/>
        <end position="52"/>
    </location>
</feature>
<dbReference type="Pfam" id="PF11298">
    <property type="entry name" value="DUF3099"/>
    <property type="match status" value="1"/>
</dbReference>
<evidence type="ECO:0000256" key="1">
    <source>
        <dbReference type="SAM" id="Phobius"/>
    </source>
</evidence>
<evidence type="ECO:0000313" key="3">
    <source>
        <dbReference type="Proteomes" id="UP000316541"/>
    </source>
</evidence>
<dbReference type="RefSeq" id="WP_142623479.1">
    <property type="nucleotide sequence ID" value="NZ_VIRM01000045.1"/>
</dbReference>
<sequence length="59" mass="6663">MQRRKRTYLIMMATCLMLFVLAGTVVREISPVAALVMFAVALVIPPFAVIIGNRNNRRE</sequence>
<gene>
    <name evidence="2" type="ORF">FLX08_29215</name>
</gene>
<keyword evidence="1" id="KW-0472">Membrane</keyword>